<feature type="transmembrane region" description="Helical" evidence="10">
    <location>
        <begin position="503"/>
        <end position="522"/>
    </location>
</feature>
<feature type="transmembrane region" description="Helical" evidence="10">
    <location>
        <begin position="154"/>
        <end position="174"/>
    </location>
</feature>
<organism evidence="13 14">
    <name type="scientific">Cyanidium caldarium</name>
    <name type="common">Red alga</name>
    <dbReference type="NCBI Taxonomy" id="2771"/>
    <lineage>
        <taxon>Eukaryota</taxon>
        <taxon>Rhodophyta</taxon>
        <taxon>Bangiophyceae</taxon>
        <taxon>Cyanidiales</taxon>
        <taxon>Cyanidiaceae</taxon>
        <taxon>Cyanidium</taxon>
    </lineage>
</organism>
<feature type="domain" description="Protein O-mannosyl-transferase C-terminal four TM" evidence="12">
    <location>
        <begin position="341"/>
        <end position="573"/>
    </location>
</feature>
<proteinExistence type="inferred from homology"/>
<evidence type="ECO:0000256" key="3">
    <source>
        <dbReference type="ARBA" id="ARBA00007222"/>
    </source>
</evidence>
<keyword evidence="5" id="KW-0808">Transferase</keyword>
<evidence type="ECO:0000256" key="4">
    <source>
        <dbReference type="ARBA" id="ARBA00022676"/>
    </source>
</evidence>
<keyword evidence="8 10" id="KW-0472">Membrane</keyword>
<feature type="transmembrane region" description="Helical" evidence="10">
    <location>
        <begin position="534"/>
        <end position="557"/>
    </location>
</feature>
<feature type="transmembrane region" description="Helical" evidence="10">
    <location>
        <begin position="477"/>
        <end position="496"/>
    </location>
</feature>
<keyword evidence="6 10" id="KW-0812">Transmembrane</keyword>
<evidence type="ECO:0000256" key="8">
    <source>
        <dbReference type="ARBA" id="ARBA00023136"/>
    </source>
</evidence>
<comment type="pathway">
    <text evidence="2">Protein modification; protein glycosylation.</text>
</comment>
<dbReference type="GO" id="GO:0006493">
    <property type="term" value="P:protein O-linked glycosylation"/>
    <property type="evidence" value="ECO:0007669"/>
    <property type="project" value="InterPro"/>
</dbReference>
<feature type="transmembrane region" description="Helical" evidence="10">
    <location>
        <begin position="282"/>
        <end position="303"/>
    </location>
</feature>
<dbReference type="InterPro" id="IPR003342">
    <property type="entry name" value="ArnT-like_N"/>
</dbReference>
<dbReference type="Pfam" id="PF16192">
    <property type="entry name" value="PMT_4TMC"/>
    <property type="match status" value="1"/>
</dbReference>
<protein>
    <recommendedName>
        <fullName evidence="15">Dolichyl-phosphate-mannose--protein mannosyltransferase</fullName>
    </recommendedName>
</protein>
<evidence type="ECO:0000256" key="5">
    <source>
        <dbReference type="ARBA" id="ARBA00022679"/>
    </source>
</evidence>
<name>A0AAV9IZP2_CYACA</name>
<feature type="domain" description="ArnT-like N-terminal" evidence="11">
    <location>
        <begin position="75"/>
        <end position="308"/>
    </location>
</feature>
<comment type="caution">
    <text evidence="13">The sequence shown here is derived from an EMBL/GenBank/DDBJ whole genome shotgun (WGS) entry which is preliminary data.</text>
</comment>
<evidence type="ECO:0000256" key="9">
    <source>
        <dbReference type="SAM" id="MobiDB-lite"/>
    </source>
</evidence>
<dbReference type="InterPro" id="IPR027005">
    <property type="entry name" value="PMT-like"/>
</dbReference>
<keyword evidence="7 10" id="KW-1133">Transmembrane helix</keyword>
<keyword evidence="4" id="KW-0328">Glycosyltransferase</keyword>
<dbReference type="GO" id="GO:0012505">
    <property type="term" value="C:endomembrane system"/>
    <property type="evidence" value="ECO:0007669"/>
    <property type="project" value="UniProtKB-SubCell"/>
</dbReference>
<dbReference type="EMBL" id="JANCYW010000014">
    <property type="protein sequence ID" value="KAK4537800.1"/>
    <property type="molecule type" value="Genomic_DNA"/>
</dbReference>
<evidence type="ECO:0000256" key="2">
    <source>
        <dbReference type="ARBA" id="ARBA00004922"/>
    </source>
</evidence>
<comment type="similarity">
    <text evidence="3">Belongs to the glycosyltransferase 39 family.</text>
</comment>
<gene>
    <name evidence="13" type="ORF">CDCA_CDCA14G3825</name>
</gene>
<evidence type="ECO:0000256" key="6">
    <source>
        <dbReference type="ARBA" id="ARBA00022692"/>
    </source>
</evidence>
<dbReference type="Pfam" id="PF02366">
    <property type="entry name" value="PMT"/>
    <property type="match status" value="1"/>
</dbReference>
<evidence type="ECO:0000313" key="13">
    <source>
        <dbReference type="EMBL" id="KAK4537800.1"/>
    </source>
</evidence>
<feature type="compositionally biased region" description="Low complexity" evidence="9">
    <location>
        <begin position="20"/>
        <end position="38"/>
    </location>
</feature>
<keyword evidence="14" id="KW-1185">Reference proteome</keyword>
<evidence type="ECO:0000313" key="14">
    <source>
        <dbReference type="Proteomes" id="UP001301350"/>
    </source>
</evidence>
<evidence type="ECO:0000256" key="1">
    <source>
        <dbReference type="ARBA" id="ARBA00004127"/>
    </source>
</evidence>
<feature type="transmembrane region" description="Helical" evidence="10">
    <location>
        <begin position="211"/>
        <end position="227"/>
    </location>
</feature>
<feature type="transmembrane region" description="Helical" evidence="10">
    <location>
        <begin position="421"/>
        <end position="444"/>
    </location>
</feature>
<dbReference type="AlphaFoldDB" id="A0AAV9IZP2"/>
<dbReference type="Proteomes" id="UP001301350">
    <property type="component" value="Unassembled WGS sequence"/>
</dbReference>
<evidence type="ECO:0008006" key="15">
    <source>
        <dbReference type="Google" id="ProtNLM"/>
    </source>
</evidence>
<comment type="subcellular location">
    <subcellularLocation>
        <location evidence="1">Endomembrane system</location>
        <topology evidence="1">Multi-pass membrane protein</topology>
    </subcellularLocation>
</comment>
<dbReference type="GO" id="GO:0016020">
    <property type="term" value="C:membrane"/>
    <property type="evidence" value="ECO:0007669"/>
    <property type="project" value="InterPro"/>
</dbReference>
<evidence type="ECO:0000256" key="10">
    <source>
        <dbReference type="SAM" id="Phobius"/>
    </source>
</evidence>
<evidence type="ECO:0000259" key="11">
    <source>
        <dbReference type="Pfam" id="PF02366"/>
    </source>
</evidence>
<accession>A0AAV9IZP2</accession>
<dbReference type="PANTHER" id="PTHR10050">
    <property type="entry name" value="DOLICHYL-PHOSPHATE-MANNOSE--PROTEIN MANNOSYLTRANSFERASE"/>
    <property type="match status" value="1"/>
</dbReference>
<sequence length="574" mass="64758">MNPHYSKVRATPQSEWTRRPATASSAGSTSPTGGNAASDPPAKYSKASQRELRAGRARFRLSLREAPVDVVLFAVLLLLSAVTRFWRLTRPASVVFDEFHFGKFLTYYFTGEYFFDIHPPLGKLLLLLGARLHGYNTSFGYDHIGRPYPDRSYLGPRAVAAVFGTLIVPLTYAVGREWGMSAEASALAASWLLLDMCLTIESRLILVDSQVVFFSALSLYCVLRLWATRNRTRQRWRWLLLTGIACGCAISTKWTALATPALGGLLSLSGSRALLGTRHRLPLWQCALVGVIALSLYSACFWVHFRLLPRHGTGDEFMLPDFKITLAGRPDHDPHAPAVPFWRKFRYLNLEMFRANARISERHPWESKWHSWPLTRRGLLYWIHAQRIPLSPAGTLLLNESVPLQNSTAPAGPYAIHEARVYLLINPVVAWGSLLALAVFMAMWTQRLLRWATQGARAQRQLLDKAGPHGARYWNRFYAVGLFFYAGWALNLLPYLGVRRPAFLYHYLPGLYYAVLLAAWLVDRALPSATVRRVLVAAAVALASWAFLYFAPWVYGLPLTPAQQQARQWFAGWK</sequence>
<dbReference type="InterPro" id="IPR032421">
    <property type="entry name" value="PMT_4TMC"/>
</dbReference>
<dbReference type="GO" id="GO:0000030">
    <property type="term" value="F:mannosyltransferase activity"/>
    <property type="evidence" value="ECO:0007669"/>
    <property type="project" value="InterPro"/>
</dbReference>
<reference evidence="13 14" key="1">
    <citation type="submission" date="2022-07" db="EMBL/GenBank/DDBJ databases">
        <title>Genome-wide signatures of adaptation to extreme environments.</title>
        <authorList>
            <person name="Cho C.H."/>
            <person name="Yoon H.S."/>
        </authorList>
    </citation>
    <scope>NUCLEOTIDE SEQUENCE [LARGE SCALE GENOMIC DNA]</scope>
    <source>
        <strain evidence="13 14">DBV 063 E5</strain>
    </source>
</reference>
<feature type="transmembrane region" description="Helical" evidence="10">
    <location>
        <begin position="239"/>
        <end position="262"/>
    </location>
</feature>
<evidence type="ECO:0000256" key="7">
    <source>
        <dbReference type="ARBA" id="ARBA00022989"/>
    </source>
</evidence>
<evidence type="ECO:0000259" key="12">
    <source>
        <dbReference type="Pfam" id="PF16192"/>
    </source>
</evidence>
<feature type="region of interest" description="Disordered" evidence="9">
    <location>
        <begin position="1"/>
        <end position="47"/>
    </location>
</feature>